<dbReference type="AlphaFoldDB" id="A0A9X4M3N0"/>
<feature type="chain" id="PRO_5040737319" evidence="1">
    <location>
        <begin position="26"/>
        <end position="423"/>
    </location>
</feature>
<name>A0A9X4M3N0_9ACTN</name>
<evidence type="ECO:0000256" key="1">
    <source>
        <dbReference type="SAM" id="SignalP"/>
    </source>
</evidence>
<comment type="caution">
    <text evidence="2">The sequence shown here is derived from an EMBL/GenBank/DDBJ whole genome shotgun (WGS) entry which is preliminary data.</text>
</comment>
<evidence type="ECO:0000313" key="3">
    <source>
        <dbReference type="Proteomes" id="UP001152755"/>
    </source>
</evidence>
<keyword evidence="1" id="KW-0732">Signal</keyword>
<dbReference type="EMBL" id="JANRHA010000012">
    <property type="protein sequence ID" value="MDG3016217.1"/>
    <property type="molecule type" value="Genomic_DNA"/>
</dbReference>
<reference evidence="2" key="1">
    <citation type="submission" date="2022-08" db="EMBL/GenBank/DDBJ databases">
        <title>Genome analysis of Corynebacteriales strain.</title>
        <authorList>
            <person name="Lee S.D."/>
        </authorList>
    </citation>
    <scope>NUCLEOTIDE SEQUENCE</scope>
    <source>
        <strain evidence="2">D3-21</strain>
    </source>
</reference>
<accession>A0A9X4M3N0</accession>
<sequence length="423" mass="43920">MHAAAARLRVFLCTLALVCLGLAGAAPPTATAVPTAAPTPSPLCAWRYMSNSTVLNVAFPDANATYWVLPYTLGPNTTLELSGTYPAARYFSLNTYGTDFNTVDTLRDNQIVPDPGSANPFGNAGAAAPTPTNRSWHATVVPGAADHARNQIRGLPAAAGSAPIGFLIIRVYVPDNPNSAPGGVPLPEVTAKVGSGAALPMQPCGAVFDPAAYTGPIADAATAGFENVIAKAASGAFPGNVPEATFVNPASTSGLFPNGDNKYIGAGLTYQPGRIVVVRGKSPSFPDTRAGQPVTAPGRQLRYWSMCQNDLVSPYPVVACASDFQTRLDADGYYTYVVAAPADTPATVAPTVTVIPWGSTTVAKKVLFLRYMLPAPAFYPQSIQASQDDHTDPAVTMGPYYPRAAYCSAAVFAAGGYRACGLH</sequence>
<organism evidence="2 3">
    <name type="scientific">Speluncibacter jeojiensis</name>
    <dbReference type="NCBI Taxonomy" id="2710754"/>
    <lineage>
        <taxon>Bacteria</taxon>
        <taxon>Bacillati</taxon>
        <taxon>Actinomycetota</taxon>
        <taxon>Actinomycetes</taxon>
        <taxon>Mycobacteriales</taxon>
        <taxon>Speluncibacteraceae</taxon>
        <taxon>Speluncibacter</taxon>
    </lineage>
</organism>
<gene>
    <name evidence="2" type="ORF">NVS88_16810</name>
</gene>
<keyword evidence="3" id="KW-1185">Reference proteome</keyword>
<evidence type="ECO:0000313" key="2">
    <source>
        <dbReference type="EMBL" id="MDG3016217.1"/>
    </source>
</evidence>
<dbReference type="RefSeq" id="WP_332520433.1">
    <property type="nucleotide sequence ID" value="NZ_JANRHA010000012.1"/>
</dbReference>
<dbReference type="Proteomes" id="UP001152755">
    <property type="component" value="Unassembled WGS sequence"/>
</dbReference>
<proteinExistence type="predicted"/>
<feature type="signal peptide" evidence="1">
    <location>
        <begin position="1"/>
        <end position="25"/>
    </location>
</feature>
<protein>
    <submittedName>
        <fullName evidence="2">Uncharacterized protein</fullName>
    </submittedName>
</protein>